<name>A0A0X8JGH5_ACTRD</name>
<dbReference type="GO" id="GO:0046872">
    <property type="term" value="F:metal ion binding"/>
    <property type="evidence" value="ECO:0007669"/>
    <property type="project" value="UniProtKB-KW"/>
</dbReference>
<gene>
    <name evidence="7" type="ORF">AXF14_11555</name>
</gene>
<reference evidence="8" key="1">
    <citation type="submission" date="2016-02" db="EMBL/GenBank/DDBJ databases">
        <authorList>
            <person name="Holder M.E."/>
            <person name="Ajami N.J."/>
            <person name="Petrosino J.F."/>
        </authorList>
    </citation>
    <scope>NUCLEOTIDE SEQUENCE [LARGE SCALE GENOMIC DNA]</scope>
    <source>
        <strain evidence="8">CCUG 36733</strain>
    </source>
</reference>
<dbReference type="Proteomes" id="UP000065220">
    <property type="component" value="Chromosome"/>
</dbReference>
<accession>A0A0X8JGH5</accession>
<evidence type="ECO:0000256" key="5">
    <source>
        <dbReference type="ARBA" id="ARBA00022842"/>
    </source>
</evidence>
<dbReference type="InterPro" id="IPR000092">
    <property type="entry name" value="Polyprenyl_synt"/>
</dbReference>
<dbReference type="PANTHER" id="PTHR12001">
    <property type="entry name" value="GERANYLGERANYL PYROPHOSPHATE SYNTHASE"/>
    <property type="match status" value="1"/>
</dbReference>
<dbReference type="SFLD" id="SFLDS00005">
    <property type="entry name" value="Isoprenoid_Synthase_Type_I"/>
    <property type="match status" value="1"/>
</dbReference>
<keyword evidence="3 6" id="KW-0808">Transferase</keyword>
<evidence type="ECO:0000313" key="7">
    <source>
        <dbReference type="EMBL" id="AMD88092.1"/>
    </source>
</evidence>
<comment type="similarity">
    <text evidence="2 6">Belongs to the FPP/GGPP synthase family.</text>
</comment>
<dbReference type="InterPro" id="IPR008949">
    <property type="entry name" value="Isoprenoid_synthase_dom_sf"/>
</dbReference>
<dbReference type="AlphaFoldDB" id="A0A0X8JGH5"/>
<keyword evidence="8" id="KW-1185">Reference proteome</keyword>
<evidence type="ECO:0000256" key="4">
    <source>
        <dbReference type="ARBA" id="ARBA00022723"/>
    </source>
</evidence>
<dbReference type="STRING" id="111015.AXF14_11555"/>
<evidence type="ECO:0000256" key="2">
    <source>
        <dbReference type="ARBA" id="ARBA00006706"/>
    </source>
</evidence>
<dbReference type="Pfam" id="PF00348">
    <property type="entry name" value="polyprenyl_synt"/>
    <property type="match status" value="1"/>
</dbReference>
<protein>
    <submittedName>
        <fullName evidence="7">Geranylgeranyl pyrophosphate synthase</fullName>
    </submittedName>
</protein>
<dbReference type="RefSeq" id="WP_067943373.1">
    <property type="nucleotide sequence ID" value="NZ_CP014228.1"/>
</dbReference>
<dbReference type="GO" id="GO:0004659">
    <property type="term" value="F:prenyltransferase activity"/>
    <property type="evidence" value="ECO:0007669"/>
    <property type="project" value="InterPro"/>
</dbReference>
<keyword evidence="5" id="KW-0460">Magnesium</keyword>
<dbReference type="GO" id="GO:0008299">
    <property type="term" value="P:isoprenoid biosynthetic process"/>
    <property type="evidence" value="ECO:0007669"/>
    <property type="project" value="InterPro"/>
</dbReference>
<dbReference type="SUPFAM" id="SSF48576">
    <property type="entry name" value="Terpenoid synthases"/>
    <property type="match status" value="1"/>
</dbReference>
<dbReference type="PANTHER" id="PTHR12001:SF85">
    <property type="entry name" value="SHORT CHAIN ISOPRENYL DIPHOSPHATE SYNTHASE"/>
    <property type="match status" value="1"/>
</dbReference>
<sequence length="395" mass="40335">MSDLPRTMTLVRTAVSARLEEVLAERRTALAGVDGAADLLDAATALLAGGKRMRAVLAAAGLALGVEDPAERETVLMSPAAARLGAALELYQASALAHDDVIDAAETRRGLPAAHRALAALHAERSWRGSPHDFGASAAILLGDLLLSAAGGEAGAAVAASDAGPGARLAARDAFDAMTEEVAVGQFLDLRGEALPLSAPGEDAAAAAALMREQALAVVLRKSARYSVARPLLLGAALAGLAPDSAEHATLARFGEETGAAFQLRDDVLGVVGDPAETGKPVGDDLREGKRTVLLAVVWGRTDEAGRALLREVLAHRDASPERVAEAVGLVRACGALEEHEREIASHVAGARAALDELERLASRGAAPGAVALRPSRATLGLLGDLAEALTARSA</sequence>
<proteinExistence type="inferred from homology"/>
<evidence type="ECO:0000256" key="3">
    <source>
        <dbReference type="ARBA" id="ARBA00022679"/>
    </source>
</evidence>
<dbReference type="Gene3D" id="1.10.600.10">
    <property type="entry name" value="Farnesyl Diphosphate Synthase"/>
    <property type="match status" value="1"/>
</dbReference>
<evidence type="ECO:0000256" key="6">
    <source>
        <dbReference type="RuleBase" id="RU004466"/>
    </source>
</evidence>
<dbReference type="EMBL" id="CP014228">
    <property type="protein sequence ID" value="AMD88092.1"/>
    <property type="molecule type" value="Genomic_DNA"/>
</dbReference>
<organism evidence="7 8">
    <name type="scientific">Actinomyces radicidentis</name>
    <dbReference type="NCBI Taxonomy" id="111015"/>
    <lineage>
        <taxon>Bacteria</taxon>
        <taxon>Bacillati</taxon>
        <taxon>Actinomycetota</taxon>
        <taxon>Actinomycetes</taxon>
        <taxon>Actinomycetales</taxon>
        <taxon>Actinomycetaceae</taxon>
        <taxon>Actinomyces</taxon>
    </lineage>
</organism>
<dbReference type="OrthoDB" id="4497239at2"/>
<keyword evidence="4" id="KW-0479">Metal-binding</keyword>
<evidence type="ECO:0000313" key="8">
    <source>
        <dbReference type="Proteomes" id="UP000065220"/>
    </source>
</evidence>
<comment type="cofactor">
    <cofactor evidence="1">
        <name>Mg(2+)</name>
        <dbReference type="ChEBI" id="CHEBI:18420"/>
    </cofactor>
</comment>
<evidence type="ECO:0000256" key="1">
    <source>
        <dbReference type="ARBA" id="ARBA00001946"/>
    </source>
</evidence>
<dbReference type="KEGG" id="ard:AXF14_11555"/>